<protein>
    <submittedName>
        <fullName evidence="1">Partner of Y14 and mago protein</fullName>
    </submittedName>
</protein>
<accession>A0ACB7U378</accession>
<evidence type="ECO:0000313" key="1">
    <source>
        <dbReference type="EMBL" id="KAH7654762.1"/>
    </source>
</evidence>
<keyword evidence="2" id="KW-1185">Reference proteome</keyword>
<proteinExistence type="predicted"/>
<organism evidence="1 2">
    <name type="scientific">Dioscorea alata</name>
    <name type="common">Purple yam</name>
    <dbReference type="NCBI Taxonomy" id="55571"/>
    <lineage>
        <taxon>Eukaryota</taxon>
        <taxon>Viridiplantae</taxon>
        <taxon>Streptophyta</taxon>
        <taxon>Embryophyta</taxon>
        <taxon>Tracheophyta</taxon>
        <taxon>Spermatophyta</taxon>
        <taxon>Magnoliopsida</taxon>
        <taxon>Liliopsida</taxon>
        <taxon>Dioscoreales</taxon>
        <taxon>Dioscoreaceae</taxon>
        <taxon>Dioscorea</taxon>
    </lineage>
</organism>
<dbReference type="EMBL" id="CM037029">
    <property type="protein sequence ID" value="KAH7654762.1"/>
    <property type="molecule type" value="Genomic_DNA"/>
</dbReference>
<gene>
    <name evidence="1" type="ORF">IHE45_19G161600</name>
</gene>
<reference evidence="2" key="1">
    <citation type="journal article" date="2022" name="Nat. Commun.">
        <title>Chromosome evolution and the genetic basis of agronomically important traits in greater yam.</title>
        <authorList>
            <person name="Bredeson J.V."/>
            <person name="Lyons J.B."/>
            <person name="Oniyinde I.O."/>
            <person name="Okereke N.R."/>
            <person name="Kolade O."/>
            <person name="Nnabue I."/>
            <person name="Nwadili C.O."/>
            <person name="Hribova E."/>
            <person name="Parker M."/>
            <person name="Nwogha J."/>
            <person name="Shu S."/>
            <person name="Carlson J."/>
            <person name="Kariba R."/>
            <person name="Muthemba S."/>
            <person name="Knop K."/>
            <person name="Barton G.J."/>
            <person name="Sherwood A.V."/>
            <person name="Lopez-Montes A."/>
            <person name="Asiedu R."/>
            <person name="Jamnadass R."/>
            <person name="Muchugi A."/>
            <person name="Goodstein D."/>
            <person name="Egesi C.N."/>
            <person name="Featherston J."/>
            <person name="Asfaw A."/>
            <person name="Simpson G.G."/>
            <person name="Dolezel J."/>
            <person name="Hendre P.S."/>
            <person name="Van Deynze A."/>
            <person name="Kumar P.L."/>
            <person name="Obidiegwu J.E."/>
            <person name="Bhattacharjee R."/>
            <person name="Rokhsar D.S."/>
        </authorList>
    </citation>
    <scope>NUCLEOTIDE SEQUENCE [LARGE SCALE GENOMIC DNA]</scope>
    <source>
        <strain evidence="2">cv. TDa95/00328</strain>
    </source>
</reference>
<dbReference type="Proteomes" id="UP000827976">
    <property type="component" value="Chromosome 19"/>
</dbReference>
<evidence type="ECO:0000313" key="2">
    <source>
        <dbReference type="Proteomes" id="UP000827976"/>
    </source>
</evidence>
<sequence length="344" mass="38539">MAIRGVTGGDDPLAATGKEKGVADLLERLEIISVDRWLDCGEPEDEDDDEEKLRAGEIHGRGKEEREISEQEREREKGTGQPPKLQRRCRCLVIVNEEIAMPRDYHRREKPKAVPVPEMGEQQQSSRLLRIPKEGERILAPTRRPDGTLRKAIRIRAGYVPQDEVAIYQSKGTLLKKEAQLEGPPGYDPAVHAKPKTKSAKRNEKRKEKKQQAALAAAENKGKDLDSDQAEVIGTTDGPSELIPLAEEEHVESVVDQMDTLTISVTPVVSTTSSNPDDCWGPGTSGPDIDKKIRSLKKKIRLVEAQLQDIKQNIKLEQSEKMTKIEGWREELKLLEEKKTTLVS</sequence>
<name>A0ACB7U378_DIOAL</name>
<comment type="caution">
    <text evidence="1">The sequence shown here is derived from an EMBL/GenBank/DDBJ whole genome shotgun (WGS) entry which is preliminary data.</text>
</comment>